<feature type="domain" description="Ubiquitin-like" evidence="2">
    <location>
        <begin position="262"/>
        <end position="342"/>
    </location>
</feature>
<sequence length="583" mass="65857">MGSLSTILSRSSVQLALGLSWSADSDYTRHDRVAPPCSPKDAVHTQNINHGRGIFNHVAGSQTFTMNVAFNVLGKPAFQHNDTISLIEPYRSAIDSLFEIIRLLEGLPQNLAVSMLREEVSGFVPVLICVAKAMEVIRRVSPQFATHTFFLNMDRQAQEYGRCLKELKVDISEYTVHLSDIMLSSVIRQIFLLVFPPHRWLPLSRRIQECIQANQMLLERFLRLLVNPKWRRIAGKEHRELRRLITAAGLTSETNLRHLDVHTIWIREPAGTNFHAIPLSLCTSWRDFALVIYQYFKHGPESSYIRRGSWEVVHVDGNRIVDESSFADVLKPEATFDIGIVLQLMARSLHTCPQCGYDNSRTTFDLWVSCLNPECGNMFRVVLNTTTQSSDTLDDLDGEVPRRSTGSHLRNPKTNFRRVSARVRLASDRYDSNDSDESTDVGIFSWTSWPETPYMRPEATPVYEGGELPDIMIEPPSQPPSPSDYRSYPHSSLTPDVAPLALPAFSNSFGPWRPEQARMNVPAYGETLVWSESDEEDEVSSVGAGYSESPPERGNLHYYDGGVLPWDGDDLDECPLLTPPGWH</sequence>
<evidence type="ECO:0000259" key="2">
    <source>
        <dbReference type="Pfam" id="PF22893"/>
    </source>
</evidence>
<dbReference type="Pfam" id="PF22893">
    <property type="entry name" value="ULD_2"/>
    <property type="match status" value="1"/>
</dbReference>
<organism evidence="3 4">
    <name type="scientific">Pleurotus eryngii</name>
    <name type="common">Boletus of the steppes</name>
    <dbReference type="NCBI Taxonomy" id="5323"/>
    <lineage>
        <taxon>Eukaryota</taxon>
        <taxon>Fungi</taxon>
        <taxon>Dikarya</taxon>
        <taxon>Basidiomycota</taxon>
        <taxon>Agaricomycotina</taxon>
        <taxon>Agaricomycetes</taxon>
        <taxon>Agaricomycetidae</taxon>
        <taxon>Agaricales</taxon>
        <taxon>Pleurotineae</taxon>
        <taxon>Pleurotaceae</taxon>
        <taxon>Pleurotus</taxon>
    </lineage>
</organism>
<dbReference type="AlphaFoldDB" id="A0A9P6DGN2"/>
<evidence type="ECO:0000313" key="4">
    <source>
        <dbReference type="Proteomes" id="UP000807025"/>
    </source>
</evidence>
<reference evidence="3" key="1">
    <citation type="submission" date="2020-11" db="EMBL/GenBank/DDBJ databases">
        <authorList>
            <consortium name="DOE Joint Genome Institute"/>
            <person name="Ahrendt S."/>
            <person name="Riley R."/>
            <person name="Andreopoulos W."/>
            <person name="Labutti K."/>
            <person name="Pangilinan J."/>
            <person name="Ruiz-Duenas F.J."/>
            <person name="Barrasa J.M."/>
            <person name="Sanchez-Garcia M."/>
            <person name="Camarero S."/>
            <person name="Miyauchi S."/>
            <person name="Serrano A."/>
            <person name="Linde D."/>
            <person name="Babiker R."/>
            <person name="Drula E."/>
            <person name="Ayuso-Fernandez I."/>
            <person name="Pacheco R."/>
            <person name="Padilla G."/>
            <person name="Ferreira P."/>
            <person name="Barriuso J."/>
            <person name="Kellner H."/>
            <person name="Castanera R."/>
            <person name="Alfaro M."/>
            <person name="Ramirez L."/>
            <person name="Pisabarro A.G."/>
            <person name="Kuo A."/>
            <person name="Tritt A."/>
            <person name="Lipzen A."/>
            <person name="He G."/>
            <person name="Yan M."/>
            <person name="Ng V."/>
            <person name="Cullen D."/>
            <person name="Martin F."/>
            <person name="Rosso M.-N."/>
            <person name="Henrissat B."/>
            <person name="Hibbett D."/>
            <person name="Martinez A.T."/>
            <person name="Grigoriev I.V."/>
        </authorList>
    </citation>
    <scope>NUCLEOTIDE SEQUENCE</scope>
    <source>
        <strain evidence="3">ATCC 90797</strain>
    </source>
</reference>
<evidence type="ECO:0000313" key="3">
    <source>
        <dbReference type="EMBL" id="KAF9496253.1"/>
    </source>
</evidence>
<dbReference type="Proteomes" id="UP000807025">
    <property type="component" value="Unassembled WGS sequence"/>
</dbReference>
<dbReference type="InterPro" id="IPR054464">
    <property type="entry name" value="ULD_fung"/>
</dbReference>
<evidence type="ECO:0000256" key="1">
    <source>
        <dbReference type="SAM" id="MobiDB-lite"/>
    </source>
</evidence>
<dbReference type="EMBL" id="MU154554">
    <property type="protein sequence ID" value="KAF9496253.1"/>
    <property type="molecule type" value="Genomic_DNA"/>
</dbReference>
<accession>A0A9P6DGN2</accession>
<protein>
    <recommendedName>
        <fullName evidence="2">Ubiquitin-like domain-containing protein</fullName>
    </recommendedName>
</protein>
<name>A0A9P6DGN2_PLEER</name>
<proteinExistence type="predicted"/>
<gene>
    <name evidence="3" type="ORF">BDN71DRAFT_1446430</name>
</gene>
<dbReference type="OrthoDB" id="3106561at2759"/>
<keyword evidence="4" id="KW-1185">Reference proteome</keyword>
<comment type="caution">
    <text evidence="3">The sequence shown here is derived from an EMBL/GenBank/DDBJ whole genome shotgun (WGS) entry which is preliminary data.</text>
</comment>
<feature type="region of interest" description="Disordered" evidence="1">
    <location>
        <begin position="390"/>
        <end position="412"/>
    </location>
</feature>
<feature type="region of interest" description="Disordered" evidence="1">
    <location>
        <begin position="465"/>
        <end position="490"/>
    </location>
</feature>
<feature type="region of interest" description="Disordered" evidence="1">
    <location>
        <begin position="532"/>
        <end position="554"/>
    </location>
</feature>